<keyword evidence="5" id="KW-0804">Transcription</keyword>
<dbReference type="GO" id="GO:0043565">
    <property type="term" value="F:sequence-specific DNA binding"/>
    <property type="evidence" value="ECO:0007669"/>
    <property type="project" value="InterPro"/>
</dbReference>
<dbReference type="SMART" id="SM00415">
    <property type="entry name" value="HSF"/>
    <property type="match status" value="1"/>
</dbReference>
<feature type="compositionally biased region" description="Low complexity" evidence="9">
    <location>
        <begin position="45"/>
        <end position="57"/>
    </location>
</feature>
<dbReference type="GeneID" id="85491939"/>
<gene>
    <name evidence="11" type="primary">SFL1</name>
    <name evidence="11" type="ORF">CcaverHIS019_0107860</name>
</gene>
<evidence type="ECO:0000256" key="6">
    <source>
        <dbReference type="ARBA" id="ARBA00023242"/>
    </source>
</evidence>
<feature type="domain" description="HSF-type DNA-binding" evidence="10">
    <location>
        <begin position="181"/>
        <end position="285"/>
    </location>
</feature>
<feature type="compositionally biased region" description="Polar residues" evidence="9">
    <location>
        <begin position="386"/>
        <end position="399"/>
    </location>
</feature>
<comment type="subcellular location">
    <subcellularLocation>
        <location evidence="1">Nucleus</location>
    </subcellularLocation>
</comment>
<dbReference type="InterPro" id="IPR036390">
    <property type="entry name" value="WH_DNA-bd_sf"/>
</dbReference>
<dbReference type="RefSeq" id="XP_060453334.1">
    <property type="nucleotide sequence ID" value="XM_060604082.1"/>
</dbReference>
<evidence type="ECO:0000259" key="10">
    <source>
        <dbReference type="SMART" id="SM00415"/>
    </source>
</evidence>
<comment type="subunit">
    <text evidence="7">Homotrimer. Homotrimerization increases the affinity of HSF1 to DNA. Interacts with transcriptional coregulator SSA1 on chromatin.</text>
</comment>
<evidence type="ECO:0000256" key="3">
    <source>
        <dbReference type="ARBA" id="ARBA00023015"/>
    </source>
</evidence>
<evidence type="ECO:0000256" key="5">
    <source>
        <dbReference type="ARBA" id="ARBA00023163"/>
    </source>
</evidence>
<reference evidence="11" key="1">
    <citation type="journal article" date="2023" name="BMC Genomics">
        <title>Chromosome-level genome assemblies of Cutaneotrichosporon spp. (Trichosporonales, Basidiomycota) reveal imbalanced evolution between nucleotide sequences and chromosome synteny.</title>
        <authorList>
            <person name="Kobayashi Y."/>
            <person name="Kayamori A."/>
            <person name="Aoki K."/>
            <person name="Shiwa Y."/>
            <person name="Matsutani M."/>
            <person name="Fujita N."/>
            <person name="Sugita T."/>
            <person name="Iwasaki W."/>
            <person name="Tanaka N."/>
            <person name="Takashima M."/>
        </authorList>
    </citation>
    <scope>NUCLEOTIDE SEQUENCE</scope>
    <source>
        <strain evidence="11">HIS019</strain>
    </source>
</reference>
<dbReference type="GO" id="GO:0003700">
    <property type="term" value="F:DNA-binding transcription factor activity"/>
    <property type="evidence" value="ECO:0007669"/>
    <property type="project" value="InterPro"/>
</dbReference>
<dbReference type="PRINTS" id="PR00056">
    <property type="entry name" value="HSFDOMAIN"/>
</dbReference>
<evidence type="ECO:0000256" key="7">
    <source>
        <dbReference type="ARBA" id="ARBA00062171"/>
    </source>
</evidence>
<dbReference type="InterPro" id="IPR000232">
    <property type="entry name" value="HSF_DNA-bd"/>
</dbReference>
<evidence type="ECO:0000256" key="2">
    <source>
        <dbReference type="ARBA" id="ARBA00006403"/>
    </source>
</evidence>
<evidence type="ECO:0000256" key="4">
    <source>
        <dbReference type="ARBA" id="ARBA00023125"/>
    </source>
</evidence>
<proteinExistence type="inferred from homology"/>
<dbReference type="PANTHER" id="PTHR10015">
    <property type="entry name" value="HEAT SHOCK TRANSCRIPTION FACTOR"/>
    <property type="match status" value="1"/>
</dbReference>
<name>A0AA48II16_9TREE</name>
<dbReference type="Proteomes" id="UP001233271">
    <property type="component" value="Chromosome 1"/>
</dbReference>
<dbReference type="Gene3D" id="1.10.10.10">
    <property type="entry name" value="Winged helix-like DNA-binding domain superfamily/Winged helix DNA-binding domain"/>
    <property type="match status" value="1"/>
</dbReference>
<sequence>MSNNNRRVSTKRRLSLTIDDSDKRQRSEDSHMSIGRSAIPSRDGAATPPVASPASSSMEQETELNESGSARQGYASASASASPTSSEGGEASRPTPRPTTSGPRAPTWQTDAPAPDQRQWPREQRTNLRAREGSRDDRNRDHLDPRGTMPSLPSSSAHHEERRSPSGGTYSNQLVQPPPKTQAAFVGKLYSMLEDDKIRRSGLLHWSQDGSSFVCPNPTEFSKEVLPNYFKHNNWQSFVRQLNMYSFNKVSDLYSTANADPQAWEFRHPLFRRGEPHLLASIKRKSNRQNQDSVAPSSAIHPTTSPNEDESKPIMWNSTAHAVPRYSPPSRDYPSTSRSYYGQPRPPSREFDTNPPALGVSNSIPPHNRQYHSESSVTRSDAAFHQASSSRLGANDSLGNQLSTLQDTVNRLHHALNTERADNTRNNMELTTIVLEQTRMLLECDGQVRLPRDALQRQYEELLTRRDGLDRLNVSEALSSMANSRRAPTAPATSLDHNRPATSYEPPRPTSSYEQRPPSSYEQRPHSGYAHHGPSPYDPPHRALQPPMGDPRDRALHTSGSLSRRPPSPTFDRRPATIDHATNYSPRTYPDHQRTAGYAEFRYRPPPMDVPHPRDRDRDVAPPRGALPRRLTEPPAPMDDAPDQPKTSLRNLLH</sequence>
<feature type="compositionally biased region" description="Low complexity" evidence="9">
    <location>
        <begin position="324"/>
        <end position="341"/>
    </location>
</feature>
<organism evidence="11 12">
    <name type="scientific">Cutaneotrichosporon cavernicola</name>
    <dbReference type="NCBI Taxonomy" id="279322"/>
    <lineage>
        <taxon>Eukaryota</taxon>
        <taxon>Fungi</taxon>
        <taxon>Dikarya</taxon>
        <taxon>Basidiomycota</taxon>
        <taxon>Agaricomycotina</taxon>
        <taxon>Tremellomycetes</taxon>
        <taxon>Trichosporonales</taxon>
        <taxon>Trichosporonaceae</taxon>
        <taxon>Cutaneotrichosporon</taxon>
    </lineage>
</organism>
<keyword evidence="12" id="KW-1185">Reference proteome</keyword>
<dbReference type="FunFam" id="1.10.10.10:FF:000027">
    <property type="entry name" value="Heat shock transcription factor 1"/>
    <property type="match status" value="1"/>
</dbReference>
<evidence type="ECO:0000256" key="8">
    <source>
        <dbReference type="RuleBase" id="RU004020"/>
    </source>
</evidence>
<dbReference type="GO" id="GO:0005634">
    <property type="term" value="C:nucleus"/>
    <property type="evidence" value="ECO:0007669"/>
    <property type="project" value="UniProtKB-SubCell"/>
</dbReference>
<evidence type="ECO:0000313" key="12">
    <source>
        <dbReference type="Proteomes" id="UP001233271"/>
    </source>
</evidence>
<feature type="compositionally biased region" description="Polar residues" evidence="9">
    <location>
        <begin position="288"/>
        <end position="306"/>
    </location>
</feature>
<dbReference type="EMBL" id="AP028212">
    <property type="protein sequence ID" value="BEI88068.1"/>
    <property type="molecule type" value="Genomic_DNA"/>
</dbReference>
<dbReference type="KEGG" id="ccac:CcaHIS019_0107860"/>
<feature type="compositionally biased region" description="Polar residues" evidence="9">
    <location>
        <begin position="510"/>
        <end position="522"/>
    </location>
</feature>
<feature type="compositionally biased region" description="Polar residues" evidence="9">
    <location>
        <begin position="166"/>
        <end position="175"/>
    </location>
</feature>
<dbReference type="PANTHER" id="PTHR10015:SF427">
    <property type="entry name" value="HEAT SHOCK FACTOR PROTEIN"/>
    <property type="match status" value="1"/>
</dbReference>
<dbReference type="SUPFAM" id="SSF46785">
    <property type="entry name" value="Winged helix' DNA-binding domain"/>
    <property type="match status" value="1"/>
</dbReference>
<feature type="compositionally biased region" description="Low complexity" evidence="9">
    <location>
        <begin position="67"/>
        <end position="107"/>
    </location>
</feature>
<evidence type="ECO:0000313" key="11">
    <source>
        <dbReference type="EMBL" id="BEI88068.1"/>
    </source>
</evidence>
<evidence type="ECO:0000256" key="9">
    <source>
        <dbReference type="SAM" id="MobiDB-lite"/>
    </source>
</evidence>
<feature type="compositionally biased region" description="Basic and acidic residues" evidence="9">
    <location>
        <begin position="611"/>
        <end position="621"/>
    </location>
</feature>
<keyword evidence="6" id="KW-0539">Nucleus</keyword>
<feature type="region of interest" description="Disordered" evidence="9">
    <location>
        <begin position="1"/>
        <end position="178"/>
    </location>
</feature>
<dbReference type="AlphaFoldDB" id="A0AA48II16"/>
<dbReference type="Pfam" id="PF00447">
    <property type="entry name" value="HSF_DNA-bind"/>
    <property type="match status" value="1"/>
</dbReference>
<accession>A0AA48II16</accession>
<feature type="compositionally biased region" description="Basic and acidic residues" evidence="9">
    <location>
        <begin position="20"/>
        <end position="31"/>
    </location>
</feature>
<feature type="region of interest" description="Disordered" evidence="9">
    <location>
        <begin position="480"/>
        <end position="654"/>
    </location>
</feature>
<feature type="compositionally biased region" description="Basic and acidic residues" evidence="9">
    <location>
        <begin position="119"/>
        <end position="145"/>
    </location>
</feature>
<keyword evidence="3" id="KW-0805">Transcription regulation</keyword>
<evidence type="ECO:0000256" key="1">
    <source>
        <dbReference type="ARBA" id="ARBA00004123"/>
    </source>
</evidence>
<comment type="similarity">
    <text evidence="2 8">Belongs to the HSF family.</text>
</comment>
<protein>
    <recommendedName>
        <fullName evidence="10">HSF-type DNA-binding domain-containing protein</fullName>
    </recommendedName>
</protein>
<feature type="region of interest" description="Disordered" evidence="9">
    <location>
        <begin position="284"/>
        <end position="399"/>
    </location>
</feature>
<keyword evidence="4" id="KW-0238">DNA-binding</keyword>
<dbReference type="InterPro" id="IPR036388">
    <property type="entry name" value="WH-like_DNA-bd_sf"/>
</dbReference>